<reference evidence="2" key="1">
    <citation type="journal article" date="2024" name="Proc. Natl. Acad. Sci. U.S.A.">
        <title>Extraordinary preservation of gene collinearity over three hundred million years revealed in homosporous lycophytes.</title>
        <authorList>
            <person name="Li C."/>
            <person name="Wickell D."/>
            <person name="Kuo L.Y."/>
            <person name="Chen X."/>
            <person name="Nie B."/>
            <person name="Liao X."/>
            <person name="Peng D."/>
            <person name="Ji J."/>
            <person name="Jenkins J."/>
            <person name="Williams M."/>
            <person name="Shu S."/>
            <person name="Plott C."/>
            <person name="Barry K."/>
            <person name="Rajasekar S."/>
            <person name="Grimwood J."/>
            <person name="Han X."/>
            <person name="Sun S."/>
            <person name="Hou Z."/>
            <person name="He W."/>
            <person name="Dai G."/>
            <person name="Sun C."/>
            <person name="Schmutz J."/>
            <person name="Leebens-Mack J.H."/>
            <person name="Li F.W."/>
            <person name="Wang L."/>
        </authorList>
    </citation>
    <scope>NUCLEOTIDE SEQUENCE [LARGE SCALE GENOMIC DNA]</scope>
    <source>
        <strain evidence="2">cv. PW_Plant_1</strain>
    </source>
</reference>
<dbReference type="Proteomes" id="UP001162992">
    <property type="component" value="Chromosome 4"/>
</dbReference>
<proteinExistence type="predicted"/>
<evidence type="ECO:0000313" key="1">
    <source>
        <dbReference type="EMBL" id="KAJ7560681.1"/>
    </source>
</evidence>
<gene>
    <name evidence="1" type="ORF">O6H91_04G140300</name>
</gene>
<protein>
    <submittedName>
        <fullName evidence="1">Uncharacterized protein</fullName>
    </submittedName>
</protein>
<keyword evidence="2" id="KW-1185">Reference proteome</keyword>
<evidence type="ECO:0000313" key="2">
    <source>
        <dbReference type="Proteomes" id="UP001162992"/>
    </source>
</evidence>
<name>A0ACC2E2F6_DIPCM</name>
<accession>A0ACC2E2F6</accession>
<comment type="caution">
    <text evidence="1">The sequence shown here is derived from an EMBL/GenBank/DDBJ whole genome shotgun (WGS) entry which is preliminary data.</text>
</comment>
<organism evidence="1 2">
    <name type="scientific">Diphasiastrum complanatum</name>
    <name type="common">Issler's clubmoss</name>
    <name type="synonym">Lycopodium complanatum</name>
    <dbReference type="NCBI Taxonomy" id="34168"/>
    <lineage>
        <taxon>Eukaryota</taxon>
        <taxon>Viridiplantae</taxon>
        <taxon>Streptophyta</taxon>
        <taxon>Embryophyta</taxon>
        <taxon>Tracheophyta</taxon>
        <taxon>Lycopodiopsida</taxon>
        <taxon>Lycopodiales</taxon>
        <taxon>Lycopodiaceae</taxon>
        <taxon>Lycopodioideae</taxon>
        <taxon>Diphasiastrum</taxon>
    </lineage>
</organism>
<dbReference type="EMBL" id="CM055095">
    <property type="protein sequence ID" value="KAJ7560681.1"/>
    <property type="molecule type" value="Genomic_DNA"/>
</dbReference>
<sequence length="627" mass="69405">MEEVQQEQPTPSEKPIRSRPPGCKRLLVTLSVLISVVAGIPFWWKLTEVYRAPLPFTEIEEHARKASNTALGLPCQLQVIFAIPPENFDEAFWIDGLLQDLATSIHQQAKNIISKQHNGSDCCGSNIGVLVSLDAGEICRRHGQIENRMIWPCGLVQSGILESSFGSSDEVADELLWSFSRQSANSETQINSGWPVGRDGGLYTIVVLHNLGSDDRTNLRTVIGKHRHAWISGMNLKTPLRKEELTTLIANVGAIFLGADASMMGKVREGNSTVPDVAGESMPLAADGTAVLSFSLLNANPTDWIFMWDFEKVEELFLAPIIEAMAPFAQLTVESQVLYYTPKAIQSRWDAGQRTHIVASKDFPFFVNANEWHLDTSIAAAGRSKLLHFAIYIPAAQECPLHLKLASGRLSSTNGFTSPGWGGVIIWNPPSCKMEGKQAVQMISLQDLEPVVEVMIAQLRTLFGLPATSFTNKNKKIFGVPTLETGFAKWELDVLLRRRAYADIAASTSTLASLSRLVQSLPNMVIKDEISDQVRSSLKAGATAHKNALLGAYMGTAEAARKARAWAEAAFFHPSIMSLLYFPTEHHFAIYTPFFVPVLLHTSVSVFKEVSRYFREREAFLRHKQRT</sequence>